<accession>A0A2N4U111</accession>
<evidence type="ECO:0000313" key="1">
    <source>
        <dbReference type="EMBL" id="PLC48701.1"/>
    </source>
</evidence>
<proteinExistence type="predicted"/>
<dbReference type="EMBL" id="PDNW01000017">
    <property type="protein sequence ID" value="PLC48701.1"/>
    <property type="molecule type" value="Genomic_DNA"/>
</dbReference>
<reference evidence="1 2" key="1">
    <citation type="submission" date="2017-10" db="EMBL/GenBank/DDBJ databases">
        <title>Two draft genome sequences of Pusillimonas sp. strains isolated from a nitrate- and radionuclide-contaminated groundwater in Russia.</title>
        <authorList>
            <person name="Grouzdev D.S."/>
            <person name="Tourova T.P."/>
            <person name="Goeva M.A."/>
            <person name="Babich T.L."/>
            <person name="Sokolova D.S."/>
            <person name="Abdullin R."/>
            <person name="Poltaraus A.B."/>
            <person name="Toshchakov S.V."/>
            <person name="Nazina T.N."/>
        </authorList>
    </citation>
    <scope>NUCLEOTIDE SEQUENCE [LARGE SCALE GENOMIC DNA]</scope>
    <source>
        <strain evidence="1 2">JR1/69-3-13</strain>
    </source>
</reference>
<keyword evidence="2" id="KW-1185">Reference proteome</keyword>
<dbReference type="AlphaFoldDB" id="A0A2N4U111"/>
<comment type="caution">
    <text evidence="1">The sequence shown here is derived from an EMBL/GenBank/DDBJ whole genome shotgun (WGS) entry which is preliminary data.</text>
</comment>
<protein>
    <submittedName>
        <fullName evidence="1">Uncharacterized protein</fullName>
    </submittedName>
</protein>
<gene>
    <name evidence="1" type="ORF">CR159_17145</name>
</gene>
<name>A0A2N4U111_9BURK</name>
<dbReference type="Proteomes" id="UP000234190">
    <property type="component" value="Unassembled WGS sequence"/>
</dbReference>
<evidence type="ECO:0000313" key="2">
    <source>
        <dbReference type="Proteomes" id="UP000234190"/>
    </source>
</evidence>
<sequence>MFYDYPTPIAYTFGQLSKCLRVTARPFVGQCECFNSAICERLARCMQCLKKLFCPSLIQRMSKASCNIDD</sequence>
<organism evidence="1 2">
    <name type="scientific">Pollutimonas subterranea</name>
    <dbReference type="NCBI Taxonomy" id="2045210"/>
    <lineage>
        <taxon>Bacteria</taxon>
        <taxon>Pseudomonadati</taxon>
        <taxon>Pseudomonadota</taxon>
        <taxon>Betaproteobacteria</taxon>
        <taxon>Burkholderiales</taxon>
        <taxon>Alcaligenaceae</taxon>
        <taxon>Pollutimonas</taxon>
    </lineage>
</organism>